<dbReference type="PROSITE" id="PS51257">
    <property type="entry name" value="PROKAR_LIPOPROTEIN"/>
    <property type="match status" value="1"/>
</dbReference>
<dbReference type="EMBL" id="FNVB01000006">
    <property type="protein sequence ID" value="SEG82566.1"/>
    <property type="molecule type" value="Genomic_DNA"/>
</dbReference>
<name>A0A1H6DDJ2_9PSEU</name>
<dbReference type="AlphaFoldDB" id="A0A1H6DDJ2"/>
<dbReference type="EMBL" id="FOME01000010">
    <property type="protein sequence ID" value="SFE25000.1"/>
    <property type="molecule type" value="Genomic_DNA"/>
</dbReference>
<proteinExistence type="predicted"/>
<keyword evidence="4" id="KW-1185">Reference proteome</keyword>
<evidence type="ECO:0000313" key="4">
    <source>
        <dbReference type="Proteomes" id="UP000199690"/>
    </source>
</evidence>
<gene>
    <name evidence="2" type="ORF">SAMN02982929_04117</name>
    <name evidence="3" type="ORF">SAMN05216506_11034</name>
</gene>
<reference evidence="4 5" key="2">
    <citation type="submission" date="2016-10" db="EMBL/GenBank/DDBJ databases">
        <authorList>
            <person name="Varghese N."/>
            <person name="Submissions S."/>
        </authorList>
    </citation>
    <scope>NUCLEOTIDE SEQUENCE [LARGE SCALE GENOMIC DNA]</scope>
    <source>
        <strain evidence="5">ATCC 20501</strain>
        <strain evidence="3 4">CGMCC 4.3529</strain>
    </source>
</reference>
<evidence type="ECO:0000313" key="3">
    <source>
        <dbReference type="EMBL" id="SFE25000.1"/>
    </source>
</evidence>
<protein>
    <recommendedName>
        <fullName evidence="6">Small secreted protein</fullName>
    </recommendedName>
</protein>
<evidence type="ECO:0000313" key="5">
    <source>
        <dbReference type="Proteomes" id="UP000236729"/>
    </source>
</evidence>
<organism evidence="2 5">
    <name type="scientific">Saccharopolyspora kobensis</name>
    <dbReference type="NCBI Taxonomy" id="146035"/>
    <lineage>
        <taxon>Bacteria</taxon>
        <taxon>Bacillati</taxon>
        <taxon>Actinomycetota</taxon>
        <taxon>Actinomycetes</taxon>
        <taxon>Pseudonocardiales</taxon>
        <taxon>Pseudonocardiaceae</taxon>
        <taxon>Saccharopolyspora</taxon>
    </lineage>
</organism>
<evidence type="ECO:0000313" key="2">
    <source>
        <dbReference type="EMBL" id="SEG82566.1"/>
    </source>
</evidence>
<accession>A0A1I1Z3U6</accession>
<sequence>MKLRSTAVLAAVPLALAGCAGGPAGAPEPPAPQAPSAEAVAWTGKMCGLISGFSAAQQNLPALDQSNTGTVKDSVINRIDAASKAADDAARGLQDLGAPPVKGAEQLGTGFQESFGEVRDLLHGARAKAEQVDPTDKQRFQEGMTAVQQELDKGGQLDLKDKLVQLEQNQQLNAAAHQAQECRPFFAKPQQQQPPR</sequence>
<dbReference type="Proteomes" id="UP000199690">
    <property type="component" value="Unassembled WGS sequence"/>
</dbReference>
<feature type="signal peptide" evidence="1">
    <location>
        <begin position="1"/>
        <end position="26"/>
    </location>
</feature>
<keyword evidence="1" id="KW-0732">Signal</keyword>
<evidence type="ECO:0008006" key="6">
    <source>
        <dbReference type="Google" id="ProtNLM"/>
    </source>
</evidence>
<dbReference type="SMR" id="A0A1H6DDJ2"/>
<dbReference type="RefSeq" id="WP_093355952.1">
    <property type="nucleotide sequence ID" value="NZ_FNVB01000006.1"/>
</dbReference>
<accession>A0A1H6DDJ2</accession>
<reference evidence="2" key="1">
    <citation type="submission" date="2016-10" db="EMBL/GenBank/DDBJ databases">
        <authorList>
            <person name="de Groot N.N."/>
        </authorList>
    </citation>
    <scope>NUCLEOTIDE SEQUENCE [LARGE SCALE GENOMIC DNA]</scope>
    <source>
        <strain evidence="2">ATCC 20501</strain>
    </source>
</reference>
<dbReference type="Proteomes" id="UP000236729">
    <property type="component" value="Unassembled WGS sequence"/>
</dbReference>
<feature type="chain" id="PRO_5030028591" description="Small secreted protein" evidence="1">
    <location>
        <begin position="27"/>
        <end position="196"/>
    </location>
</feature>
<evidence type="ECO:0000256" key="1">
    <source>
        <dbReference type="SAM" id="SignalP"/>
    </source>
</evidence>